<name>A0A6A5UH44_9PLEO</name>
<proteinExistence type="predicted"/>
<gene>
    <name evidence="2" type="ORF">BU23DRAFT_493279</name>
</gene>
<keyword evidence="1" id="KW-0812">Transmembrane</keyword>
<evidence type="ECO:0000313" key="2">
    <source>
        <dbReference type="EMBL" id="KAF1964251.1"/>
    </source>
</evidence>
<keyword evidence="1" id="KW-1133">Transmembrane helix</keyword>
<reference evidence="2" key="1">
    <citation type="journal article" date="2020" name="Stud. Mycol.">
        <title>101 Dothideomycetes genomes: a test case for predicting lifestyles and emergence of pathogens.</title>
        <authorList>
            <person name="Haridas S."/>
            <person name="Albert R."/>
            <person name="Binder M."/>
            <person name="Bloem J."/>
            <person name="Labutti K."/>
            <person name="Salamov A."/>
            <person name="Andreopoulos B."/>
            <person name="Baker S."/>
            <person name="Barry K."/>
            <person name="Bills G."/>
            <person name="Bluhm B."/>
            <person name="Cannon C."/>
            <person name="Castanera R."/>
            <person name="Culley D."/>
            <person name="Daum C."/>
            <person name="Ezra D."/>
            <person name="Gonzalez J."/>
            <person name="Henrissat B."/>
            <person name="Kuo A."/>
            <person name="Liang C."/>
            <person name="Lipzen A."/>
            <person name="Lutzoni F."/>
            <person name="Magnuson J."/>
            <person name="Mondo S."/>
            <person name="Nolan M."/>
            <person name="Ohm R."/>
            <person name="Pangilinan J."/>
            <person name="Park H.-J."/>
            <person name="Ramirez L."/>
            <person name="Alfaro M."/>
            <person name="Sun H."/>
            <person name="Tritt A."/>
            <person name="Yoshinaga Y."/>
            <person name="Zwiers L.-H."/>
            <person name="Turgeon B."/>
            <person name="Goodwin S."/>
            <person name="Spatafora J."/>
            <person name="Crous P."/>
            <person name="Grigoriev I."/>
        </authorList>
    </citation>
    <scope>NUCLEOTIDE SEQUENCE</scope>
    <source>
        <strain evidence="2">CBS 107.79</strain>
    </source>
</reference>
<dbReference type="Proteomes" id="UP000800036">
    <property type="component" value="Unassembled WGS sequence"/>
</dbReference>
<dbReference type="InterPro" id="IPR029063">
    <property type="entry name" value="SAM-dependent_MTases_sf"/>
</dbReference>
<dbReference type="EMBL" id="ML976797">
    <property type="protein sequence ID" value="KAF1964251.1"/>
    <property type="molecule type" value="Genomic_DNA"/>
</dbReference>
<accession>A0A6A5UH44</accession>
<keyword evidence="1" id="KW-0472">Membrane</keyword>
<evidence type="ECO:0000313" key="3">
    <source>
        <dbReference type="Proteomes" id="UP000800036"/>
    </source>
</evidence>
<organism evidence="2 3">
    <name type="scientific">Bimuria novae-zelandiae CBS 107.79</name>
    <dbReference type="NCBI Taxonomy" id="1447943"/>
    <lineage>
        <taxon>Eukaryota</taxon>
        <taxon>Fungi</taxon>
        <taxon>Dikarya</taxon>
        <taxon>Ascomycota</taxon>
        <taxon>Pezizomycotina</taxon>
        <taxon>Dothideomycetes</taxon>
        <taxon>Pleosporomycetidae</taxon>
        <taxon>Pleosporales</taxon>
        <taxon>Massarineae</taxon>
        <taxon>Didymosphaeriaceae</taxon>
        <taxon>Bimuria</taxon>
    </lineage>
</organism>
<evidence type="ECO:0008006" key="4">
    <source>
        <dbReference type="Google" id="ProtNLM"/>
    </source>
</evidence>
<sequence>MRQVIGNLPLWAVFDSSHLLALICGVFLPAVIRRVFTRSIRANERNNADERSLYGLDHGRLHLKLPDDMWMNMGYWKGPSKTLSEACRDLLIEVFGTVGVNARPVPADHQRGIKKSACVIDLGFGCGDQITCLMGTIDPRKADLEPGTPGQYTGEFGKCFENYVGITLDKKQYQFAVDRVGPASPDFGRLQKSRQNVKIDMFCADAGKPEMWKAELKACVQEAVIRSEERWVLALDTAYHFSPSRWPVIKHACQTLGASFAAFDLCLSPTATLRQKLLLRVLTSLMGAPWANFVTPDEYRVKLIEAGYEASGITIRDISEDVFGPLAAFLEQQERDLRIVGLGIGPFNVARLLFQWWARSGVVRGVIVVAGQEQK</sequence>
<protein>
    <recommendedName>
        <fullName evidence="4">S-adenosyl-L-methionine-dependent methyltransferase</fullName>
    </recommendedName>
</protein>
<feature type="transmembrane region" description="Helical" evidence="1">
    <location>
        <begin position="18"/>
        <end position="36"/>
    </location>
</feature>
<dbReference type="AlphaFoldDB" id="A0A6A5UH44"/>
<keyword evidence="3" id="KW-1185">Reference proteome</keyword>
<dbReference type="OrthoDB" id="61390at2759"/>
<dbReference type="Gene3D" id="3.40.50.150">
    <property type="entry name" value="Vaccinia Virus protein VP39"/>
    <property type="match status" value="1"/>
</dbReference>
<evidence type="ECO:0000256" key="1">
    <source>
        <dbReference type="SAM" id="Phobius"/>
    </source>
</evidence>